<dbReference type="GO" id="GO:0045944">
    <property type="term" value="P:positive regulation of transcription by RNA polymerase II"/>
    <property type="evidence" value="ECO:0007669"/>
    <property type="project" value="TreeGrafter"/>
</dbReference>
<dbReference type="InterPro" id="IPR043451">
    <property type="entry name" value="Myocardin-like"/>
</dbReference>
<reference evidence="3" key="2">
    <citation type="submission" date="2016-06" db="EMBL/GenBank/DDBJ databases">
        <title>The genome of a short-lived fish provides insights into sex chromosome evolution and the genetic control of aging.</title>
        <authorList>
            <person name="Reichwald K."/>
            <person name="Felder M."/>
            <person name="Petzold A."/>
            <person name="Koch P."/>
            <person name="Groth M."/>
            <person name="Platzer M."/>
        </authorList>
    </citation>
    <scope>NUCLEOTIDE SEQUENCE</scope>
    <source>
        <tissue evidence="3">Brain</tissue>
    </source>
</reference>
<protein>
    <submittedName>
        <fullName evidence="3">Myocardin</fullName>
    </submittedName>
</protein>
<feature type="compositionally biased region" description="Polar residues" evidence="2">
    <location>
        <begin position="65"/>
        <end position="83"/>
    </location>
</feature>
<dbReference type="GO" id="GO:0055007">
    <property type="term" value="P:cardiac muscle cell differentiation"/>
    <property type="evidence" value="ECO:0007669"/>
    <property type="project" value="TreeGrafter"/>
</dbReference>
<dbReference type="GO" id="GO:0005634">
    <property type="term" value="C:nucleus"/>
    <property type="evidence" value="ECO:0007669"/>
    <property type="project" value="TreeGrafter"/>
</dbReference>
<feature type="region of interest" description="Disordered" evidence="2">
    <location>
        <begin position="224"/>
        <end position="257"/>
    </location>
</feature>
<keyword evidence="1" id="KW-0175">Coiled coil</keyword>
<dbReference type="AlphaFoldDB" id="A0A1A7X302"/>
<proteinExistence type="predicted"/>
<feature type="compositionally biased region" description="Low complexity" evidence="2">
    <location>
        <begin position="240"/>
        <end position="256"/>
    </location>
</feature>
<sequence>MDSAYARLLQQQQLFLQLQILSQQKHTHTHSPIQHSPLQHSHSLQAQVQAQQKQSSFVYQPHPPEQNSRGATEQPSACSTSGTDGPDAEKDKMLVEKQKVIEELTWKLHQEQRQVEELKMQLHKRKRCYGAMQDTTSPPSHSSMLHQQQTTMGQHFLGVMIKQEPMSLSSSCPLSSPKQLKCPPSGCMEDLRHSINSTKNIKGGQCIDTGPSCGSPSTMSAFLSPQCSPQDSPIGKACSRSRPSSPNNPSVLPSSRHVGLKCQGAPPAFSSSESDSSDLRLPPCYEDAVKQQLTRSEQMDELLDVLIESGGCPGLLVPRFHRHFESLSSGQLPYDHAAHHISDSHLQTLLNSPDKALTTRDLTDHPLSPISSKAVPEVQGVVSMAYSETPWEMMEWLELTPLSSATAYSDAQSSIFNAEFLDVTDINLNSAMDLQLQHW</sequence>
<accession>A0A1A7X302</accession>
<dbReference type="EMBL" id="HADW01010890">
    <property type="protein sequence ID" value="SBP12290.1"/>
    <property type="molecule type" value="Transcribed_RNA"/>
</dbReference>
<feature type="compositionally biased region" description="Low complexity" evidence="2">
    <location>
        <begin position="38"/>
        <end position="56"/>
    </location>
</feature>
<organism evidence="3">
    <name type="scientific">Iconisemion striatum</name>
    <dbReference type="NCBI Taxonomy" id="60296"/>
    <lineage>
        <taxon>Eukaryota</taxon>
        <taxon>Metazoa</taxon>
        <taxon>Chordata</taxon>
        <taxon>Craniata</taxon>
        <taxon>Vertebrata</taxon>
        <taxon>Euteleostomi</taxon>
        <taxon>Actinopterygii</taxon>
        <taxon>Neopterygii</taxon>
        <taxon>Teleostei</taxon>
        <taxon>Neoteleostei</taxon>
        <taxon>Acanthomorphata</taxon>
        <taxon>Ovalentaria</taxon>
        <taxon>Atherinomorphae</taxon>
        <taxon>Cyprinodontiformes</taxon>
        <taxon>Nothobranchiidae</taxon>
        <taxon>Iconisemion</taxon>
    </lineage>
</organism>
<evidence type="ECO:0000256" key="1">
    <source>
        <dbReference type="SAM" id="Coils"/>
    </source>
</evidence>
<evidence type="ECO:0000313" key="3">
    <source>
        <dbReference type="EMBL" id="SBP12290.1"/>
    </source>
</evidence>
<evidence type="ECO:0000256" key="2">
    <source>
        <dbReference type="SAM" id="MobiDB-lite"/>
    </source>
</evidence>
<gene>
    <name evidence="3" type="primary">MYOCD</name>
</gene>
<feature type="region of interest" description="Disordered" evidence="2">
    <location>
        <begin position="26"/>
        <end position="89"/>
    </location>
</feature>
<dbReference type="PANTHER" id="PTHR22793:SF11">
    <property type="entry name" value="MYOCARDIN"/>
    <property type="match status" value="1"/>
</dbReference>
<dbReference type="GO" id="GO:0003713">
    <property type="term" value="F:transcription coactivator activity"/>
    <property type="evidence" value="ECO:0007669"/>
    <property type="project" value="TreeGrafter"/>
</dbReference>
<feature type="region of interest" description="Disordered" evidence="2">
    <location>
        <begin position="263"/>
        <end position="282"/>
    </location>
</feature>
<dbReference type="PANTHER" id="PTHR22793">
    <property type="entry name" value="MYOCARDIN-RELATED TRANSCRIPTION FACTOR-RELATED"/>
    <property type="match status" value="1"/>
</dbReference>
<reference evidence="3" key="1">
    <citation type="submission" date="2016-05" db="EMBL/GenBank/DDBJ databases">
        <authorList>
            <person name="Lavstsen T."/>
            <person name="Jespersen J.S."/>
        </authorList>
    </citation>
    <scope>NUCLEOTIDE SEQUENCE</scope>
    <source>
        <tissue evidence="3">Brain</tissue>
    </source>
</reference>
<dbReference type="GO" id="GO:0051145">
    <property type="term" value="P:smooth muscle cell differentiation"/>
    <property type="evidence" value="ECO:0007669"/>
    <property type="project" value="TreeGrafter"/>
</dbReference>
<name>A0A1A7X302_9TELE</name>
<feature type="coiled-coil region" evidence="1">
    <location>
        <begin position="94"/>
        <end position="121"/>
    </location>
</feature>